<dbReference type="AlphaFoldDB" id="A0AAX1ID16"/>
<dbReference type="EMBL" id="CP060025">
    <property type="protein sequence ID" value="QNG78033.1"/>
    <property type="molecule type" value="Genomic_DNA"/>
</dbReference>
<evidence type="ECO:0000313" key="4">
    <source>
        <dbReference type="Proteomes" id="UP000515598"/>
    </source>
</evidence>
<accession>A0AAX1ID16</accession>
<name>A0AAX1ID16_STEMA</name>
<evidence type="ECO:0000313" key="3">
    <source>
        <dbReference type="EMBL" id="QNG78033.1"/>
    </source>
</evidence>
<sequence>MIGVGLSPAAIAQTTVTYIHTDALGWVVAESDANGNVIKRYDYEPYGPVVGGQVTDGPGYTGQVSDSATGLSYMRQLYMDPQLGVFLSVDPVTAYLKPVGQFNRYRYANGNPYKFTDPDGRQAIPVPAPCILPIPVP</sequence>
<dbReference type="Gene3D" id="2.180.10.10">
    <property type="entry name" value="RHS repeat-associated core"/>
    <property type="match status" value="1"/>
</dbReference>
<gene>
    <name evidence="3" type="ORF">GPNADHDJ_02246</name>
</gene>
<organism evidence="3 4">
    <name type="scientific">Stenotrophomonas maltophilia</name>
    <name type="common">Pseudomonas maltophilia</name>
    <name type="synonym">Xanthomonas maltophilia</name>
    <dbReference type="NCBI Taxonomy" id="40324"/>
    <lineage>
        <taxon>Bacteria</taxon>
        <taxon>Pseudomonadati</taxon>
        <taxon>Pseudomonadota</taxon>
        <taxon>Gammaproteobacteria</taxon>
        <taxon>Lysobacterales</taxon>
        <taxon>Lysobacteraceae</taxon>
        <taxon>Stenotrophomonas</taxon>
        <taxon>Stenotrophomonas maltophilia group</taxon>
    </lineage>
</organism>
<dbReference type="Proteomes" id="UP000515598">
    <property type="component" value="Chromosome"/>
</dbReference>
<evidence type="ECO:0000256" key="1">
    <source>
        <dbReference type="ARBA" id="ARBA00022737"/>
    </source>
</evidence>
<dbReference type="NCBIfam" id="TIGR03696">
    <property type="entry name" value="Rhs_assc_core"/>
    <property type="match status" value="1"/>
</dbReference>
<dbReference type="InterPro" id="IPR022385">
    <property type="entry name" value="Rhs_assc_core"/>
</dbReference>
<protein>
    <submittedName>
        <fullName evidence="3">Wall-associated protein</fullName>
    </submittedName>
</protein>
<dbReference type="PANTHER" id="PTHR32305:SF15">
    <property type="entry name" value="PROTEIN RHSA-RELATED"/>
    <property type="match status" value="1"/>
</dbReference>
<dbReference type="InterPro" id="IPR050708">
    <property type="entry name" value="T6SS_VgrG/RHS"/>
</dbReference>
<feature type="domain" description="Teneurin-like YD-shell" evidence="2">
    <location>
        <begin position="18"/>
        <end position="112"/>
    </location>
</feature>
<keyword evidence="1" id="KW-0677">Repeat</keyword>
<dbReference type="Pfam" id="PF25023">
    <property type="entry name" value="TEN_YD-shell"/>
    <property type="match status" value="1"/>
</dbReference>
<proteinExistence type="predicted"/>
<reference evidence="3 4" key="1">
    <citation type="submission" date="2020-08" db="EMBL/GenBank/DDBJ databases">
        <title>Phenotypic and transcriptomic analysis of seven clinical Stenotrophomonas maltophilia isolates identify a small set of shared and commonly regulated genes involved in biofilm lifestyle.</title>
        <authorList>
            <person name="Alio I."/>
            <person name="Gudzuhn M."/>
            <person name="Streit W."/>
        </authorList>
    </citation>
    <scope>NUCLEOTIDE SEQUENCE [LARGE SCALE GENOMIC DNA]</scope>
    <source>
        <strain evidence="3 4">UHH_SKK55</strain>
    </source>
</reference>
<dbReference type="PANTHER" id="PTHR32305">
    <property type="match status" value="1"/>
</dbReference>
<dbReference type="InterPro" id="IPR056823">
    <property type="entry name" value="TEN-like_YD-shell"/>
</dbReference>
<evidence type="ECO:0000259" key="2">
    <source>
        <dbReference type="Pfam" id="PF25023"/>
    </source>
</evidence>